<accession>A0A385Z727</accession>
<feature type="compositionally biased region" description="Pro residues" evidence="1">
    <location>
        <begin position="129"/>
        <end position="150"/>
    </location>
</feature>
<organism evidence="3 4">
    <name type="scientific">Pseudomonas cavernae</name>
    <dbReference type="NCBI Taxonomy" id="2320867"/>
    <lineage>
        <taxon>Bacteria</taxon>
        <taxon>Pseudomonadati</taxon>
        <taxon>Pseudomonadota</taxon>
        <taxon>Gammaproteobacteria</taxon>
        <taxon>Pseudomonadales</taxon>
        <taxon>Pseudomonadaceae</taxon>
        <taxon>Pseudomonas</taxon>
    </lineage>
</organism>
<keyword evidence="4" id="KW-1185">Reference proteome</keyword>
<dbReference type="EMBL" id="CP032419">
    <property type="protein sequence ID" value="AYC33773.1"/>
    <property type="molecule type" value="Genomic_DNA"/>
</dbReference>
<feature type="signal peptide" evidence="2">
    <location>
        <begin position="1"/>
        <end position="21"/>
    </location>
</feature>
<evidence type="ECO:0008006" key="5">
    <source>
        <dbReference type="Google" id="ProtNLM"/>
    </source>
</evidence>
<gene>
    <name evidence="3" type="ORF">D3880_16040</name>
</gene>
<dbReference type="RefSeq" id="WP_119894428.1">
    <property type="nucleotide sequence ID" value="NZ_CP032419.1"/>
</dbReference>
<feature type="chain" id="PRO_5017252010" description="DUF4124 domain-containing protein" evidence="2">
    <location>
        <begin position="22"/>
        <end position="174"/>
    </location>
</feature>
<feature type="compositionally biased region" description="Acidic residues" evidence="1">
    <location>
        <begin position="104"/>
        <end position="113"/>
    </location>
</feature>
<proteinExistence type="predicted"/>
<sequence length="174" mass="19339">MNKASWLAVLLLAGQAPAVWAATVLKCVDRNGNITFTQATCPPEQTLDAVMQPHNEAPSGSGEPVPLAKPRPPEPEPQEPPPLPPASTPSEQPVVQDEDRYQDDYDEGAEYYDPDYVHRPRPYRNHQRPYPPPYPHPLPPPHPVEPPRPQPKGVGAPRNALKHTGPQLEEEQMR</sequence>
<dbReference type="Proteomes" id="UP000265560">
    <property type="component" value="Chromosome"/>
</dbReference>
<dbReference type="OrthoDB" id="7033803at2"/>
<dbReference type="AlphaFoldDB" id="A0A385Z727"/>
<evidence type="ECO:0000256" key="2">
    <source>
        <dbReference type="SAM" id="SignalP"/>
    </source>
</evidence>
<dbReference type="KEGG" id="pcav:D3880_16040"/>
<keyword evidence="2" id="KW-0732">Signal</keyword>
<evidence type="ECO:0000313" key="4">
    <source>
        <dbReference type="Proteomes" id="UP000265560"/>
    </source>
</evidence>
<feature type="compositionally biased region" description="Pro residues" evidence="1">
    <location>
        <begin position="78"/>
        <end position="87"/>
    </location>
</feature>
<protein>
    <recommendedName>
        <fullName evidence="5">DUF4124 domain-containing protein</fullName>
    </recommendedName>
</protein>
<reference evidence="4" key="1">
    <citation type="submission" date="2018-09" db="EMBL/GenBank/DDBJ databases">
        <authorList>
            <person name="Zhu H."/>
        </authorList>
    </citation>
    <scope>NUCLEOTIDE SEQUENCE [LARGE SCALE GENOMIC DNA]</scope>
    <source>
        <strain evidence="4">K2W31S-8</strain>
    </source>
</reference>
<evidence type="ECO:0000313" key="3">
    <source>
        <dbReference type="EMBL" id="AYC33773.1"/>
    </source>
</evidence>
<name>A0A385Z727_9PSED</name>
<evidence type="ECO:0000256" key="1">
    <source>
        <dbReference type="SAM" id="MobiDB-lite"/>
    </source>
</evidence>
<feature type="region of interest" description="Disordered" evidence="1">
    <location>
        <begin position="51"/>
        <end position="174"/>
    </location>
</feature>